<dbReference type="PROSITE" id="PS00018">
    <property type="entry name" value="EF_HAND_1"/>
    <property type="match status" value="1"/>
</dbReference>
<dbReference type="PROSITE" id="PS50222">
    <property type="entry name" value="EF_HAND_2"/>
    <property type="match status" value="1"/>
</dbReference>
<accession>A0A656Z7L5</accession>
<reference evidence="3 4" key="1">
    <citation type="journal article" date="2016" name="ISME J.">
        <title>Integrated multi-omics analyses reveal the biochemical mechanisms and phylogenetic relevance of anaerobic androgen biodegradation in the environment.</title>
        <authorList>
            <person name="Yang F.C."/>
            <person name="Chen Y.L."/>
            <person name="Tang S.L."/>
            <person name="Yu C.P."/>
            <person name="Wang P.H."/>
            <person name="Ismail W."/>
            <person name="Wang C.H."/>
            <person name="Ding J.Y."/>
            <person name="Yang C.Y."/>
            <person name="Yang C.Y."/>
            <person name="Chiang Y.R."/>
        </authorList>
    </citation>
    <scope>NUCLEOTIDE SEQUENCE [LARGE SCALE GENOMIC DNA]</scope>
    <source>
        <strain evidence="3 4">DSM 13999</strain>
    </source>
</reference>
<dbReference type="Proteomes" id="UP000243416">
    <property type="component" value="Unassembled WGS sequence"/>
</dbReference>
<keyword evidence="1" id="KW-1133">Transmembrane helix</keyword>
<evidence type="ECO:0000313" key="3">
    <source>
        <dbReference type="EMBL" id="KYC28888.1"/>
    </source>
</evidence>
<protein>
    <recommendedName>
        <fullName evidence="2">EF-hand domain-containing protein</fullName>
    </recommendedName>
</protein>
<feature type="transmembrane region" description="Helical" evidence="1">
    <location>
        <begin position="12"/>
        <end position="31"/>
    </location>
</feature>
<keyword evidence="4" id="KW-1185">Reference proteome</keyword>
<feature type="domain" description="EF-hand" evidence="2">
    <location>
        <begin position="181"/>
        <end position="216"/>
    </location>
</feature>
<dbReference type="InterPro" id="IPR018247">
    <property type="entry name" value="EF_Hand_1_Ca_BS"/>
</dbReference>
<dbReference type="EMBL" id="LFZK01000003">
    <property type="protein sequence ID" value="KYC28888.1"/>
    <property type="molecule type" value="Genomic_DNA"/>
</dbReference>
<evidence type="ECO:0000313" key="4">
    <source>
        <dbReference type="Proteomes" id="UP000243416"/>
    </source>
</evidence>
<name>A0A656Z7L5_9PROT</name>
<evidence type="ECO:0000259" key="2">
    <source>
        <dbReference type="PROSITE" id="PS50222"/>
    </source>
</evidence>
<organism evidence="3 4">
    <name type="scientific">Sterolibacterium denitrificans</name>
    <dbReference type="NCBI Taxonomy" id="157592"/>
    <lineage>
        <taxon>Bacteria</taxon>
        <taxon>Pseudomonadati</taxon>
        <taxon>Pseudomonadota</taxon>
        <taxon>Betaproteobacteria</taxon>
        <taxon>Nitrosomonadales</taxon>
        <taxon>Sterolibacteriaceae</taxon>
        <taxon>Sterolibacterium</taxon>
    </lineage>
</organism>
<sequence length="282" mass="32359">MLLLVIGFQVDSPLGMFICLALMAPISLLAWSSAYRRARAIDDTPTSKIASAAQGYVELIGNGQPLAGLPVLSPLNHLPCLWYRYTIERRDHRNNKWVTESQGESTASFSLDDGSGECLVDPAGAEMLITKKESWTKDNRRYTQWLLIVRQEIYVLGNFVTHSGLDVDLNVDEEVKQLLAEWKSRPAELLRRFDLDRNGEIDLREWELAREQAIREVRERRRDVLAAPDLHVMQQPDNGRLYLISDLNPSRLSRRYRLWTWFHIAVFFAALIALPVTWARIG</sequence>
<proteinExistence type="predicted"/>
<keyword evidence="1" id="KW-0812">Transmembrane</keyword>
<feature type="transmembrane region" description="Helical" evidence="1">
    <location>
        <begin position="258"/>
        <end position="281"/>
    </location>
</feature>
<gene>
    <name evidence="3" type="ORF">ACY05_04125</name>
</gene>
<dbReference type="AlphaFoldDB" id="A0A656Z7L5"/>
<evidence type="ECO:0000256" key="1">
    <source>
        <dbReference type="SAM" id="Phobius"/>
    </source>
</evidence>
<comment type="caution">
    <text evidence="3">The sequence shown here is derived from an EMBL/GenBank/DDBJ whole genome shotgun (WGS) entry which is preliminary data.</text>
</comment>
<dbReference type="GO" id="GO:0005509">
    <property type="term" value="F:calcium ion binding"/>
    <property type="evidence" value="ECO:0007669"/>
    <property type="project" value="InterPro"/>
</dbReference>
<keyword evidence="1" id="KW-0472">Membrane</keyword>
<dbReference type="InterPro" id="IPR002048">
    <property type="entry name" value="EF_hand_dom"/>
</dbReference>